<dbReference type="STRING" id="1123500.GCA_000420365_00723"/>
<dbReference type="PRINTS" id="PR00036">
    <property type="entry name" value="HTHLACI"/>
</dbReference>
<dbReference type="InterPro" id="IPR001761">
    <property type="entry name" value="Peripla_BP/Lac1_sug-bd_dom"/>
</dbReference>
<accession>A0A0R2FVB4</accession>
<dbReference type="InterPro" id="IPR000843">
    <property type="entry name" value="HTH_LacI"/>
</dbReference>
<dbReference type="CDD" id="cd01392">
    <property type="entry name" value="HTH_LacI"/>
    <property type="match status" value="1"/>
</dbReference>
<protein>
    <submittedName>
        <fullName evidence="6">LacI family transcriptional regulator</fullName>
    </submittedName>
</protein>
<keyword evidence="1" id="KW-0678">Repressor</keyword>
<dbReference type="Gene3D" id="1.10.260.40">
    <property type="entry name" value="lambda repressor-like DNA-binding domains"/>
    <property type="match status" value="1"/>
</dbReference>
<evidence type="ECO:0000259" key="5">
    <source>
        <dbReference type="PROSITE" id="PS50932"/>
    </source>
</evidence>
<dbReference type="InterPro" id="IPR028082">
    <property type="entry name" value="Peripla_BP_I"/>
</dbReference>
<dbReference type="PANTHER" id="PTHR30146">
    <property type="entry name" value="LACI-RELATED TRANSCRIPTIONAL REPRESSOR"/>
    <property type="match status" value="1"/>
</dbReference>
<evidence type="ECO:0000256" key="1">
    <source>
        <dbReference type="ARBA" id="ARBA00022491"/>
    </source>
</evidence>
<dbReference type="OrthoDB" id="9796186at2"/>
<evidence type="ECO:0000313" key="7">
    <source>
        <dbReference type="Proteomes" id="UP000051296"/>
    </source>
</evidence>
<comment type="caution">
    <text evidence="6">The sequence shown here is derived from an EMBL/GenBank/DDBJ whole genome shotgun (WGS) entry which is preliminary data.</text>
</comment>
<dbReference type="SUPFAM" id="SSF53822">
    <property type="entry name" value="Periplasmic binding protein-like I"/>
    <property type="match status" value="1"/>
</dbReference>
<dbReference type="RefSeq" id="WP_022791500.1">
    <property type="nucleotide sequence ID" value="NZ_ATUU01000002.1"/>
</dbReference>
<dbReference type="Gene3D" id="3.40.50.2300">
    <property type="match status" value="2"/>
</dbReference>
<keyword evidence="7" id="KW-1185">Reference proteome</keyword>
<dbReference type="EMBL" id="JQAX01000002">
    <property type="protein sequence ID" value="KRN32355.1"/>
    <property type="molecule type" value="Genomic_DNA"/>
</dbReference>
<dbReference type="eggNOG" id="COG1609">
    <property type="taxonomic scope" value="Bacteria"/>
</dbReference>
<dbReference type="GO" id="GO:0003700">
    <property type="term" value="F:DNA-binding transcription factor activity"/>
    <property type="evidence" value="ECO:0007669"/>
    <property type="project" value="TreeGrafter"/>
</dbReference>
<dbReference type="InterPro" id="IPR010982">
    <property type="entry name" value="Lambda_DNA-bd_dom_sf"/>
</dbReference>
<feature type="domain" description="HTH lacI-type" evidence="5">
    <location>
        <begin position="3"/>
        <end position="57"/>
    </location>
</feature>
<dbReference type="PANTHER" id="PTHR30146:SF95">
    <property type="entry name" value="RIBOSE OPERON REPRESSOR"/>
    <property type="match status" value="1"/>
</dbReference>
<dbReference type="PROSITE" id="PS00356">
    <property type="entry name" value="HTH_LACI_1"/>
    <property type="match status" value="1"/>
</dbReference>
<dbReference type="SUPFAM" id="SSF47413">
    <property type="entry name" value="lambda repressor-like DNA-binding domains"/>
    <property type="match status" value="1"/>
</dbReference>
<keyword evidence="3" id="KW-0238">DNA-binding</keyword>
<dbReference type="PATRIC" id="fig|1123500.6.peg.710"/>
<evidence type="ECO:0000313" key="6">
    <source>
        <dbReference type="EMBL" id="KRN32355.1"/>
    </source>
</evidence>
<evidence type="ECO:0000256" key="4">
    <source>
        <dbReference type="ARBA" id="ARBA00023163"/>
    </source>
</evidence>
<organism evidence="6 7">
    <name type="scientific">Weissella halotolerans DSM 20190</name>
    <dbReference type="NCBI Taxonomy" id="1123500"/>
    <lineage>
        <taxon>Bacteria</taxon>
        <taxon>Bacillati</taxon>
        <taxon>Bacillota</taxon>
        <taxon>Bacilli</taxon>
        <taxon>Lactobacillales</taxon>
        <taxon>Lactobacillaceae</taxon>
        <taxon>Weissella</taxon>
    </lineage>
</organism>
<keyword evidence="2" id="KW-0805">Transcription regulation</keyword>
<dbReference type="Pfam" id="PF00532">
    <property type="entry name" value="Peripla_BP_1"/>
    <property type="match status" value="1"/>
</dbReference>
<dbReference type="InParanoid" id="A0A0R2FVB4"/>
<dbReference type="Pfam" id="PF00356">
    <property type="entry name" value="LacI"/>
    <property type="match status" value="1"/>
</dbReference>
<reference evidence="6 7" key="1">
    <citation type="journal article" date="2015" name="Genome Announc.">
        <title>Expanding the biotechnology potential of lactobacilli through comparative genomics of 213 strains and associated genera.</title>
        <authorList>
            <person name="Sun Z."/>
            <person name="Harris H.M."/>
            <person name="McCann A."/>
            <person name="Guo C."/>
            <person name="Argimon S."/>
            <person name="Zhang W."/>
            <person name="Yang X."/>
            <person name="Jeffery I.B."/>
            <person name="Cooney J.C."/>
            <person name="Kagawa T.F."/>
            <person name="Liu W."/>
            <person name="Song Y."/>
            <person name="Salvetti E."/>
            <person name="Wrobel A."/>
            <person name="Rasinkangas P."/>
            <person name="Parkhill J."/>
            <person name="Rea M.C."/>
            <person name="O'Sullivan O."/>
            <person name="Ritari J."/>
            <person name="Douillard F.P."/>
            <person name="Paul Ross R."/>
            <person name="Yang R."/>
            <person name="Briner A.E."/>
            <person name="Felis G.E."/>
            <person name="de Vos W.M."/>
            <person name="Barrangou R."/>
            <person name="Klaenhammer T.R."/>
            <person name="Caufield P.W."/>
            <person name="Cui Y."/>
            <person name="Zhang H."/>
            <person name="O'Toole P.W."/>
        </authorList>
    </citation>
    <scope>NUCLEOTIDE SEQUENCE [LARGE SCALE GENOMIC DNA]</scope>
    <source>
        <strain evidence="6 7">DSM 20190</strain>
    </source>
</reference>
<dbReference type="PROSITE" id="PS50932">
    <property type="entry name" value="HTH_LACI_2"/>
    <property type="match status" value="1"/>
</dbReference>
<name>A0A0R2FVB4_9LACO</name>
<gene>
    <name evidence="6" type="ORF">IV68_GL000706</name>
</gene>
<dbReference type="SMART" id="SM00354">
    <property type="entry name" value="HTH_LACI"/>
    <property type="match status" value="1"/>
</dbReference>
<keyword evidence="4" id="KW-0804">Transcription</keyword>
<dbReference type="GO" id="GO:0000976">
    <property type="term" value="F:transcription cis-regulatory region binding"/>
    <property type="evidence" value="ECO:0007669"/>
    <property type="project" value="TreeGrafter"/>
</dbReference>
<dbReference type="Proteomes" id="UP000051296">
    <property type="component" value="Unassembled WGS sequence"/>
</dbReference>
<dbReference type="AlphaFoldDB" id="A0A0R2FVB4"/>
<evidence type="ECO:0000256" key="2">
    <source>
        <dbReference type="ARBA" id="ARBA00023015"/>
    </source>
</evidence>
<proteinExistence type="predicted"/>
<sequence>MVVKLGDVAERAGVSVTTVSRVINRYGSLSQKTINKVEQAMRDLHYQPNAMARAMQGKRSKIIGLIFPNILNPFYAELVNRIEQQLFSRGYRMMLVSSADNPAREEGALAMLQANQVEGIITGSHNLNIREYHDLHLPIVSFDRYLSDQIPIVQADHSQAGQLTAQYVLSQDCTNVLIVVDPDMSSSPTLARIECAEKVLHDYQVATKRVTMANVYEEIASQDYDAIIPTNDLDAVDLIRYIQGSQQDCLVIGYDGTQLMRRLFPNLVTIQQPITALAQQLIETLLAVIDQQTVPKVTKVPFIA</sequence>
<evidence type="ECO:0000256" key="3">
    <source>
        <dbReference type="ARBA" id="ARBA00023125"/>
    </source>
</evidence>